<feature type="region of interest" description="Disordered" evidence="1">
    <location>
        <begin position="1"/>
        <end position="60"/>
    </location>
</feature>
<protein>
    <submittedName>
        <fullName evidence="3">Uncharacterized protein</fullName>
    </submittedName>
</protein>
<keyword evidence="4" id="KW-1185">Reference proteome</keyword>
<dbReference type="OrthoDB" id="511798at2759"/>
<evidence type="ECO:0000256" key="1">
    <source>
        <dbReference type="SAM" id="MobiDB-lite"/>
    </source>
</evidence>
<evidence type="ECO:0000313" key="4">
    <source>
        <dbReference type="Proteomes" id="UP000236333"/>
    </source>
</evidence>
<comment type="caution">
    <text evidence="3">The sequence shown here is derived from an EMBL/GenBank/DDBJ whole genome shotgun (WGS) entry which is preliminary data.</text>
</comment>
<dbReference type="EMBL" id="PGGS01000350">
    <property type="protein sequence ID" value="PNH04916.1"/>
    <property type="molecule type" value="Genomic_DNA"/>
</dbReference>
<feature type="compositionally biased region" description="Basic and acidic residues" evidence="1">
    <location>
        <begin position="28"/>
        <end position="39"/>
    </location>
</feature>
<proteinExistence type="predicted"/>
<feature type="compositionally biased region" description="Polar residues" evidence="1">
    <location>
        <begin position="14"/>
        <end position="27"/>
    </location>
</feature>
<dbReference type="Proteomes" id="UP000236333">
    <property type="component" value="Unassembled WGS sequence"/>
</dbReference>
<evidence type="ECO:0000313" key="3">
    <source>
        <dbReference type="EMBL" id="PNH04916.1"/>
    </source>
</evidence>
<organism evidence="3 4">
    <name type="scientific">Tetrabaena socialis</name>
    <dbReference type="NCBI Taxonomy" id="47790"/>
    <lineage>
        <taxon>Eukaryota</taxon>
        <taxon>Viridiplantae</taxon>
        <taxon>Chlorophyta</taxon>
        <taxon>core chlorophytes</taxon>
        <taxon>Chlorophyceae</taxon>
        <taxon>CS clade</taxon>
        <taxon>Chlamydomonadales</taxon>
        <taxon>Tetrabaenaceae</taxon>
        <taxon>Tetrabaena</taxon>
    </lineage>
</organism>
<feature type="compositionally biased region" description="Low complexity" evidence="1">
    <location>
        <begin position="51"/>
        <end position="60"/>
    </location>
</feature>
<keyword evidence="2" id="KW-1133">Transmembrane helix</keyword>
<dbReference type="AlphaFoldDB" id="A0A2J7ZXD1"/>
<keyword evidence="2" id="KW-0472">Membrane</keyword>
<reference evidence="3 4" key="1">
    <citation type="journal article" date="2017" name="Mol. Biol. Evol.">
        <title>The 4-celled Tetrabaena socialis nuclear genome reveals the essential components for genetic control of cell number at the origin of multicellularity in the volvocine lineage.</title>
        <authorList>
            <person name="Featherston J."/>
            <person name="Arakaki Y."/>
            <person name="Hanschen E.R."/>
            <person name="Ferris P.J."/>
            <person name="Michod R.E."/>
            <person name="Olson B.J.S.C."/>
            <person name="Nozaki H."/>
            <person name="Durand P.M."/>
        </authorList>
    </citation>
    <scope>NUCLEOTIDE SEQUENCE [LARGE SCALE GENOMIC DNA]</scope>
    <source>
        <strain evidence="3 4">NIES-571</strain>
    </source>
</reference>
<keyword evidence="2" id="KW-0812">Transmembrane</keyword>
<evidence type="ECO:0000256" key="2">
    <source>
        <dbReference type="SAM" id="Phobius"/>
    </source>
</evidence>
<gene>
    <name evidence="3" type="ORF">TSOC_008976</name>
</gene>
<sequence>MPMPGEASLRSGMAPSTSEIHPQTSLSEPKEQLLTDSSRRKVGKADAGGPSSSANSSALNMVDDKKYARRPWAVKRTLQRFFPALFQPGLPITNKDAGLLEERPSVPGARRLRRRRTGLSLREILLLLSVCCCLATLFWFMRSSIKLS</sequence>
<accession>A0A2J7ZXD1</accession>
<name>A0A2J7ZXD1_9CHLO</name>
<feature type="transmembrane region" description="Helical" evidence="2">
    <location>
        <begin position="119"/>
        <end position="141"/>
    </location>
</feature>